<keyword evidence="3" id="KW-0067">ATP-binding</keyword>
<dbReference type="OrthoDB" id="9808272at2"/>
<protein>
    <submittedName>
        <fullName evidence="6">GspE/PulE family protein</fullName>
    </submittedName>
    <submittedName>
        <fullName evidence="5">Type II secretion system protein E</fullName>
    </submittedName>
</protein>
<gene>
    <name evidence="5" type="ORF">CathTA2_1166</name>
    <name evidence="6" type="ORF">HUR95_09815</name>
</gene>
<dbReference type="InterPro" id="IPR001482">
    <property type="entry name" value="T2SS/T4SS_dom"/>
</dbReference>
<dbReference type="InterPro" id="IPR047667">
    <property type="entry name" value="ATPase_ComGA"/>
</dbReference>
<evidence type="ECO:0000313" key="5">
    <source>
        <dbReference type="EMBL" id="EGL83265.1"/>
    </source>
</evidence>
<evidence type="ECO:0000256" key="3">
    <source>
        <dbReference type="ARBA" id="ARBA00022840"/>
    </source>
</evidence>
<dbReference type="Proteomes" id="UP000010716">
    <property type="component" value="Unassembled WGS sequence"/>
</dbReference>
<dbReference type="GO" id="GO:0005886">
    <property type="term" value="C:plasma membrane"/>
    <property type="evidence" value="ECO:0007669"/>
    <property type="project" value="TreeGrafter"/>
</dbReference>
<dbReference type="CDD" id="cd01129">
    <property type="entry name" value="PulE-GspE-like"/>
    <property type="match status" value="1"/>
</dbReference>
<dbReference type="GO" id="GO:0016887">
    <property type="term" value="F:ATP hydrolysis activity"/>
    <property type="evidence" value="ECO:0007669"/>
    <property type="project" value="TreeGrafter"/>
</dbReference>
<sequence length="360" mass="40626">MIDEAIRRRASDIHLQPKENQAEILFRIDGYLNVWKCTTSEQLKAMITRLKFIGDMDIGETRIPQDGAVYHTFLQDRLHLRLSTMPSVFGEKLVIRIFPLQQECLTLAHLGLTPRQYQLLQRMIRLPHGLLLITGPTGSGKTTTLYKILEALAEQKGKNICSLEDPVEMRMPALTQVQVNPQSGLTFAKGLRAMLRQDPDVIFVGEIRDEETAEIAVRAALTGHLVLSTLHTYNTVGAIVRLLEMGVKPYYLASALIGVVSQRLFRLLCSICQGKGCYGCFYTGYYGRRGVFEMLPVSQKIRTVIHNGGDEERLRQIVLELKIPSIAQQLIRYQAIGLTTAEECFTFLVADEYFHSTDPV</sequence>
<evidence type="ECO:0000256" key="1">
    <source>
        <dbReference type="ARBA" id="ARBA00006611"/>
    </source>
</evidence>
<keyword evidence="8" id="KW-1185">Reference proteome</keyword>
<dbReference type="NCBIfam" id="NF041000">
    <property type="entry name" value="ATPase_ComGA"/>
    <property type="match status" value="1"/>
</dbReference>
<dbReference type="eggNOG" id="COG2804">
    <property type="taxonomic scope" value="Bacteria"/>
</dbReference>
<dbReference type="AlphaFoldDB" id="F5L5V3"/>
<dbReference type="InterPro" id="IPR003593">
    <property type="entry name" value="AAA+_ATPase"/>
</dbReference>
<dbReference type="EMBL" id="CP082237">
    <property type="protein sequence ID" value="QZT32684.1"/>
    <property type="molecule type" value="Genomic_DNA"/>
</dbReference>
<dbReference type="SMART" id="SM00382">
    <property type="entry name" value="AAA"/>
    <property type="match status" value="1"/>
</dbReference>
<proteinExistence type="inferred from homology"/>
<evidence type="ECO:0000313" key="6">
    <source>
        <dbReference type="EMBL" id="QZT32684.1"/>
    </source>
</evidence>
<dbReference type="KEGG" id="cthu:HUR95_09815"/>
<comment type="similarity">
    <text evidence="1">Belongs to the GSP E family.</text>
</comment>
<feature type="domain" description="AAA+ ATPase" evidence="4">
    <location>
        <begin position="127"/>
        <end position="263"/>
    </location>
</feature>
<dbReference type="Gene3D" id="3.40.50.300">
    <property type="entry name" value="P-loop containing nucleotide triphosphate hydrolases"/>
    <property type="match status" value="1"/>
</dbReference>
<dbReference type="PANTHER" id="PTHR30258">
    <property type="entry name" value="TYPE II SECRETION SYSTEM PROTEIN GSPE-RELATED"/>
    <property type="match status" value="1"/>
</dbReference>
<evidence type="ECO:0000313" key="8">
    <source>
        <dbReference type="Proteomes" id="UP000825179"/>
    </source>
</evidence>
<evidence type="ECO:0000313" key="7">
    <source>
        <dbReference type="Proteomes" id="UP000010716"/>
    </source>
</evidence>
<dbReference type="SUPFAM" id="SSF52540">
    <property type="entry name" value="P-loop containing nucleoside triphosphate hydrolases"/>
    <property type="match status" value="1"/>
</dbReference>
<organism evidence="5 7">
    <name type="scientific">Caldalkalibacillus thermarum (strain TA2.A1)</name>
    <dbReference type="NCBI Taxonomy" id="986075"/>
    <lineage>
        <taxon>Bacteria</taxon>
        <taxon>Bacillati</taxon>
        <taxon>Bacillota</taxon>
        <taxon>Bacilli</taxon>
        <taxon>Bacillales</taxon>
        <taxon>Bacillaceae</taxon>
        <taxon>Caldalkalibacillus</taxon>
    </lineage>
</organism>
<dbReference type="Pfam" id="PF00437">
    <property type="entry name" value="T2SSE"/>
    <property type="match status" value="1"/>
</dbReference>
<dbReference type="RefSeq" id="WP_007503986.1">
    <property type="nucleotide sequence ID" value="NZ_AFCE01000116.1"/>
</dbReference>
<evidence type="ECO:0000259" key="4">
    <source>
        <dbReference type="SMART" id="SM00382"/>
    </source>
</evidence>
<keyword evidence="2" id="KW-0547">Nucleotide-binding</keyword>
<reference evidence="6" key="3">
    <citation type="submission" date="2021-08" db="EMBL/GenBank/DDBJ databases">
        <authorList>
            <person name="de Jong S."/>
            <person name="van den Broek M."/>
            <person name="Merkel A."/>
            <person name="de la Torre Cortes P."/>
            <person name="Kalamorz F."/>
            <person name="Cook G."/>
            <person name="van Loosdrecht M."/>
            <person name="McMillan D."/>
        </authorList>
    </citation>
    <scope>NUCLEOTIDE SEQUENCE</scope>
    <source>
        <strain evidence="6">TA2.A1</strain>
    </source>
</reference>
<reference evidence="5 7" key="1">
    <citation type="journal article" date="2011" name="J. Bacteriol.">
        <title>Draft genome sequence of the thermoalkaliphilic Caldalkalibacillus thermarum strain TA2.A1.</title>
        <authorList>
            <person name="Kalamorz F."/>
            <person name="Keis S."/>
            <person name="McMillan D.G."/>
            <person name="Olsson K."/>
            <person name="Stanton J.A."/>
            <person name="Stockwell P."/>
            <person name="Black M.A."/>
            <person name="Klingeman D.M."/>
            <person name="Land M.L."/>
            <person name="Han C.S."/>
            <person name="Martin S.L."/>
            <person name="Becher S.A."/>
            <person name="Peddie C.J."/>
            <person name="Morgan H.W."/>
            <person name="Matthies D."/>
            <person name="Preiss L."/>
            <person name="Meier T."/>
            <person name="Brown S.D."/>
            <person name="Cook G.M."/>
        </authorList>
    </citation>
    <scope>NUCLEOTIDE SEQUENCE [LARGE SCALE GENOMIC DNA]</scope>
    <source>
        <strain evidence="5 7">TA2.A1</strain>
    </source>
</reference>
<dbReference type="Proteomes" id="UP000825179">
    <property type="component" value="Chromosome"/>
</dbReference>
<dbReference type="InterPro" id="IPR027417">
    <property type="entry name" value="P-loop_NTPase"/>
</dbReference>
<dbReference type="GO" id="GO:0005524">
    <property type="term" value="F:ATP binding"/>
    <property type="evidence" value="ECO:0007669"/>
    <property type="project" value="UniProtKB-KW"/>
</dbReference>
<reference evidence="6 8" key="2">
    <citation type="journal article" date="2020" name="Extremophiles">
        <title>Genomic analysis of Caldalkalibacillus thermarum TA2.A1 reveals aerobic alkaliphilic metabolism and evolutionary hallmarks linking alkaliphilic bacteria and plant life.</title>
        <authorList>
            <person name="de Jong S.I."/>
            <person name="van den Broek M.A."/>
            <person name="Merkel A.Y."/>
            <person name="de la Torre Cortes P."/>
            <person name="Kalamorz F."/>
            <person name="Cook G.M."/>
            <person name="van Loosdrecht M.C.M."/>
            <person name="McMillan D.G.G."/>
        </authorList>
    </citation>
    <scope>NUCLEOTIDE SEQUENCE [LARGE SCALE GENOMIC DNA]</scope>
    <source>
        <strain evidence="6 8">TA2.A1</strain>
    </source>
</reference>
<dbReference type="Gene3D" id="3.30.450.90">
    <property type="match status" value="1"/>
</dbReference>
<dbReference type="PANTHER" id="PTHR30258:SF2">
    <property type="entry name" value="COMG OPERON PROTEIN 1"/>
    <property type="match status" value="1"/>
</dbReference>
<dbReference type="EMBL" id="AFCE01000116">
    <property type="protein sequence ID" value="EGL83265.1"/>
    <property type="molecule type" value="Genomic_DNA"/>
</dbReference>
<name>F5L5V3_CALTT</name>
<accession>F5L5V3</accession>
<evidence type="ECO:0000256" key="2">
    <source>
        <dbReference type="ARBA" id="ARBA00022741"/>
    </source>
</evidence>